<dbReference type="PANTHER" id="PTHR12215:SF10">
    <property type="entry name" value="L-AMINOADIPATE-SEMIALDEHYDE DEHYDROGENASE-PHOSPHOPANTETHEINYL TRANSFERASE"/>
    <property type="match status" value="1"/>
</dbReference>
<dbReference type="GO" id="GO:0005829">
    <property type="term" value="C:cytosol"/>
    <property type="evidence" value="ECO:0007669"/>
    <property type="project" value="TreeGrafter"/>
</dbReference>
<dbReference type="InterPro" id="IPR037143">
    <property type="entry name" value="4-PPantetheinyl_Trfase_dom_sf"/>
</dbReference>
<evidence type="ECO:0000313" key="4">
    <source>
        <dbReference type="EMBL" id="QUI23826.1"/>
    </source>
</evidence>
<dbReference type="Pfam" id="PF01648">
    <property type="entry name" value="ACPS"/>
    <property type="match status" value="1"/>
</dbReference>
<proteinExistence type="inferred from homology"/>
<reference evidence="4" key="1">
    <citation type="submission" date="2020-07" db="EMBL/GenBank/DDBJ databases">
        <title>Vallitalea pronyensis genome.</title>
        <authorList>
            <person name="Postec A."/>
        </authorList>
    </citation>
    <scope>NUCLEOTIDE SEQUENCE</scope>
    <source>
        <strain evidence="4">FatNI3</strain>
    </source>
</reference>
<keyword evidence="2 4" id="KW-0808">Transferase</keyword>
<dbReference type="KEGG" id="vpy:HZI73_16670"/>
<comment type="similarity">
    <text evidence="1">Belongs to the P-Pant transferase superfamily. Gsp/Sfp/HetI/AcpT family.</text>
</comment>
<dbReference type="GO" id="GO:0008897">
    <property type="term" value="F:holo-[acyl-carrier-protein] synthase activity"/>
    <property type="evidence" value="ECO:0007669"/>
    <property type="project" value="InterPro"/>
</dbReference>
<dbReference type="InterPro" id="IPR050559">
    <property type="entry name" value="P-Pant_transferase_sf"/>
</dbReference>
<dbReference type="AlphaFoldDB" id="A0A8J8MLR1"/>
<dbReference type="InterPro" id="IPR008278">
    <property type="entry name" value="4-PPantetheinyl_Trfase_dom"/>
</dbReference>
<dbReference type="GO" id="GO:0019878">
    <property type="term" value="P:lysine biosynthetic process via aminoadipic acid"/>
    <property type="evidence" value="ECO:0007669"/>
    <property type="project" value="TreeGrafter"/>
</dbReference>
<gene>
    <name evidence="4" type="ORF">HZI73_16670</name>
</gene>
<dbReference type="GO" id="GO:0000287">
    <property type="term" value="F:magnesium ion binding"/>
    <property type="evidence" value="ECO:0007669"/>
    <property type="project" value="InterPro"/>
</dbReference>
<feature type="domain" description="4'-phosphopantetheinyl transferase" evidence="3">
    <location>
        <begin position="104"/>
        <end position="174"/>
    </location>
</feature>
<dbReference type="EMBL" id="CP058649">
    <property type="protein sequence ID" value="QUI23826.1"/>
    <property type="molecule type" value="Genomic_DNA"/>
</dbReference>
<evidence type="ECO:0000256" key="2">
    <source>
        <dbReference type="ARBA" id="ARBA00022679"/>
    </source>
</evidence>
<protein>
    <submittedName>
        <fullName evidence="4">4'-phosphopantetheinyl transferase superfamily protein</fullName>
    </submittedName>
</protein>
<evidence type="ECO:0000256" key="1">
    <source>
        <dbReference type="ARBA" id="ARBA00010990"/>
    </source>
</evidence>
<evidence type="ECO:0000259" key="3">
    <source>
        <dbReference type="Pfam" id="PF01648"/>
    </source>
</evidence>
<accession>A0A8J8MLR1</accession>
<dbReference type="SUPFAM" id="SSF56214">
    <property type="entry name" value="4'-phosphopantetheinyl transferase"/>
    <property type="match status" value="2"/>
</dbReference>
<organism evidence="4 5">
    <name type="scientific">Vallitalea pronyensis</name>
    <dbReference type="NCBI Taxonomy" id="1348613"/>
    <lineage>
        <taxon>Bacteria</taxon>
        <taxon>Bacillati</taxon>
        <taxon>Bacillota</taxon>
        <taxon>Clostridia</taxon>
        <taxon>Lachnospirales</taxon>
        <taxon>Vallitaleaceae</taxon>
        <taxon>Vallitalea</taxon>
    </lineage>
</organism>
<evidence type="ECO:0000313" key="5">
    <source>
        <dbReference type="Proteomes" id="UP000683246"/>
    </source>
</evidence>
<name>A0A8J8MLR1_9FIRM</name>
<dbReference type="RefSeq" id="WP_212694513.1">
    <property type="nucleotide sequence ID" value="NZ_CP058649.1"/>
</dbReference>
<keyword evidence="5" id="KW-1185">Reference proteome</keyword>
<dbReference type="PANTHER" id="PTHR12215">
    <property type="entry name" value="PHOSPHOPANTETHEINE TRANSFERASE"/>
    <property type="match status" value="1"/>
</dbReference>
<sequence>MVYIFEDFSAVNPDDIDYLCQQVSIERCEKAKRYKRTIDQIMSLTAYALLTYGLYLEHGIVLSPHDTFVKNAHGKPCLKEHPHVNFNMSHCEKGVVCAIQKNTAVGIDIQNTVSYDEGLIDYVCSKGEKKRVTSAANPELYFTRLWSLKESYVKYHGTGINRQIFDLDFSKYEANYFDLYSCKFSIFPKNDYTISVCSDSYVSCNELRHIDLLKIKDFYNVVNIKRQNCKN</sequence>
<dbReference type="Gene3D" id="3.90.470.20">
    <property type="entry name" value="4'-phosphopantetheinyl transferase domain"/>
    <property type="match status" value="2"/>
</dbReference>
<dbReference type="Proteomes" id="UP000683246">
    <property type="component" value="Chromosome"/>
</dbReference>